<organism evidence="3 4">
    <name type="scientific">Candidatus Berkelbacteria bacterium RIFCSPHIGHO2_12_FULL_36_9</name>
    <dbReference type="NCBI Taxonomy" id="1797469"/>
    <lineage>
        <taxon>Bacteria</taxon>
        <taxon>Candidatus Berkelbacteria</taxon>
    </lineage>
</organism>
<dbReference type="Pfam" id="PF10092">
    <property type="entry name" value="DUF2330"/>
    <property type="match status" value="1"/>
</dbReference>
<dbReference type="EMBL" id="MEZV01000050">
    <property type="protein sequence ID" value="OGD65881.1"/>
    <property type="molecule type" value="Genomic_DNA"/>
</dbReference>
<feature type="transmembrane region" description="Helical" evidence="1">
    <location>
        <begin position="369"/>
        <end position="395"/>
    </location>
</feature>
<name>A0A1F5EET3_9BACT</name>
<keyword evidence="1" id="KW-1133">Transmembrane helix</keyword>
<comment type="caution">
    <text evidence="3">The sequence shown here is derived from an EMBL/GenBank/DDBJ whole genome shotgun (WGS) entry which is preliminary data.</text>
</comment>
<feature type="chain" id="PRO_5009518324" description="DUF2330 domain-containing protein" evidence="2">
    <location>
        <begin position="23"/>
        <end position="436"/>
    </location>
</feature>
<evidence type="ECO:0000256" key="2">
    <source>
        <dbReference type="SAM" id="SignalP"/>
    </source>
</evidence>
<protein>
    <recommendedName>
        <fullName evidence="5">DUF2330 domain-containing protein</fullName>
    </recommendedName>
</protein>
<evidence type="ECO:0000313" key="4">
    <source>
        <dbReference type="Proteomes" id="UP000176451"/>
    </source>
</evidence>
<dbReference type="InterPro" id="IPR019283">
    <property type="entry name" value="DUF2330"/>
</dbReference>
<proteinExistence type="predicted"/>
<evidence type="ECO:0000313" key="3">
    <source>
        <dbReference type="EMBL" id="OGD65881.1"/>
    </source>
</evidence>
<keyword evidence="1" id="KW-0472">Membrane</keyword>
<feature type="transmembrane region" description="Helical" evidence="1">
    <location>
        <begin position="339"/>
        <end position="357"/>
    </location>
</feature>
<dbReference type="AlphaFoldDB" id="A0A1F5EET3"/>
<dbReference type="Proteomes" id="UP000176451">
    <property type="component" value="Unassembled WGS sequence"/>
</dbReference>
<accession>A0A1F5EET3</accession>
<feature type="signal peptide" evidence="2">
    <location>
        <begin position="1"/>
        <end position="22"/>
    </location>
</feature>
<evidence type="ECO:0008006" key="5">
    <source>
        <dbReference type="Google" id="ProtNLM"/>
    </source>
</evidence>
<keyword evidence="1" id="KW-0812">Transmembrane</keyword>
<sequence length="436" mass="49703">MIKKIVGLIVLMLFFVPLSVKADGAIMPSPGFWIYETGQKATIYHDGKTETLVLQTSFSGDAKNFAYIVPTPSKPEVSKVSDDIFTNLETLTMNYFGQPIPMVAEEPIYKALDAGSAVNVLEEKQVGLFEVKVLSATDASALFNWLKENDFTYPESKKYILDDYIQNKWFFTTAKISAEVLTEDVETKSRLGKLTPLKLVFQSKNIVYPLKISAVVEESIVKNGKTMPLDFGQSFTNYYRYYQVPITLYVFSDHKKEASGFDVQYANWVKPYEIEKLAKNDNGNAWVDAKKKMYLTKLYRTMLPQDMTNDVFPDNAENNSKVGVPTIWDKLGEFLNTSTAFVILTASLLLFSIMMIVQFRSERRKITYWIIQLISFVVLAAILGLSLILSFQSYWRYTGTFDGGLLIYQLTDQTNLKNIFLIVIPLCVLIYQRPRN</sequence>
<keyword evidence="2" id="KW-0732">Signal</keyword>
<gene>
    <name evidence="3" type="ORF">A3F08_00120</name>
</gene>
<feature type="transmembrane region" description="Helical" evidence="1">
    <location>
        <begin position="415"/>
        <end position="431"/>
    </location>
</feature>
<evidence type="ECO:0000256" key="1">
    <source>
        <dbReference type="SAM" id="Phobius"/>
    </source>
</evidence>
<reference evidence="3 4" key="1">
    <citation type="journal article" date="2016" name="Nat. Commun.">
        <title>Thousands of microbial genomes shed light on interconnected biogeochemical processes in an aquifer system.</title>
        <authorList>
            <person name="Anantharaman K."/>
            <person name="Brown C.T."/>
            <person name="Hug L.A."/>
            <person name="Sharon I."/>
            <person name="Castelle C.J."/>
            <person name="Probst A.J."/>
            <person name="Thomas B.C."/>
            <person name="Singh A."/>
            <person name="Wilkins M.J."/>
            <person name="Karaoz U."/>
            <person name="Brodie E.L."/>
            <person name="Williams K.H."/>
            <person name="Hubbard S.S."/>
            <person name="Banfield J.F."/>
        </authorList>
    </citation>
    <scope>NUCLEOTIDE SEQUENCE [LARGE SCALE GENOMIC DNA]</scope>
</reference>